<feature type="transmembrane region" description="Helical" evidence="1">
    <location>
        <begin position="56"/>
        <end position="83"/>
    </location>
</feature>
<dbReference type="HOGENOM" id="CLU_018688_1_2_1"/>
<feature type="non-terminal residue" evidence="3">
    <location>
        <position position="1"/>
    </location>
</feature>
<dbReference type="InterPro" id="IPR045338">
    <property type="entry name" value="DUF6535"/>
</dbReference>
<dbReference type="EMBL" id="KN824292">
    <property type="protein sequence ID" value="KIM28598.1"/>
    <property type="molecule type" value="Genomic_DNA"/>
</dbReference>
<evidence type="ECO:0000256" key="1">
    <source>
        <dbReference type="SAM" id="Phobius"/>
    </source>
</evidence>
<protein>
    <recommendedName>
        <fullName evidence="2">DUF6535 domain-containing protein</fullName>
    </recommendedName>
</protein>
<dbReference type="Pfam" id="PF20153">
    <property type="entry name" value="DUF6535"/>
    <property type="match status" value="1"/>
</dbReference>
<feature type="domain" description="DUF6535" evidence="2">
    <location>
        <begin position="1"/>
        <end position="143"/>
    </location>
</feature>
<reference evidence="4" key="2">
    <citation type="submission" date="2015-01" db="EMBL/GenBank/DDBJ databases">
        <title>Evolutionary Origins and Diversification of the Mycorrhizal Mutualists.</title>
        <authorList>
            <consortium name="DOE Joint Genome Institute"/>
            <consortium name="Mycorrhizal Genomics Consortium"/>
            <person name="Kohler A."/>
            <person name="Kuo A."/>
            <person name="Nagy L.G."/>
            <person name="Floudas D."/>
            <person name="Copeland A."/>
            <person name="Barry K.W."/>
            <person name="Cichocki N."/>
            <person name="Veneault-Fourrey C."/>
            <person name="LaButti K."/>
            <person name="Lindquist E.A."/>
            <person name="Lipzen A."/>
            <person name="Lundell T."/>
            <person name="Morin E."/>
            <person name="Murat C."/>
            <person name="Riley R."/>
            <person name="Ohm R."/>
            <person name="Sun H."/>
            <person name="Tunlid A."/>
            <person name="Henrissat B."/>
            <person name="Grigoriev I.V."/>
            <person name="Hibbett D.S."/>
            <person name="Martin F."/>
        </authorList>
    </citation>
    <scope>NUCLEOTIDE SEQUENCE [LARGE SCALE GENOMIC DNA]</scope>
    <source>
        <strain evidence="4">MAFF 305830</strain>
    </source>
</reference>
<gene>
    <name evidence="3" type="ORF">M408DRAFT_38306</name>
</gene>
<proteinExistence type="predicted"/>
<feature type="transmembrane region" description="Helical" evidence="1">
    <location>
        <begin position="119"/>
        <end position="143"/>
    </location>
</feature>
<name>A0A0C2WR19_SERVB</name>
<evidence type="ECO:0000313" key="3">
    <source>
        <dbReference type="EMBL" id="KIM28598.1"/>
    </source>
</evidence>
<dbReference type="OrthoDB" id="3235960at2759"/>
<organism evidence="3 4">
    <name type="scientific">Serendipita vermifera MAFF 305830</name>
    <dbReference type="NCBI Taxonomy" id="933852"/>
    <lineage>
        <taxon>Eukaryota</taxon>
        <taxon>Fungi</taxon>
        <taxon>Dikarya</taxon>
        <taxon>Basidiomycota</taxon>
        <taxon>Agaricomycotina</taxon>
        <taxon>Agaricomycetes</taxon>
        <taxon>Sebacinales</taxon>
        <taxon>Serendipitaceae</taxon>
        <taxon>Serendipita</taxon>
    </lineage>
</organism>
<dbReference type="STRING" id="933852.A0A0C2WR19"/>
<keyword evidence="1" id="KW-0472">Membrane</keyword>
<evidence type="ECO:0000313" key="4">
    <source>
        <dbReference type="Proteomes" id="UP000054097"/>
    </source>
</evidence>
<dbReference type="AlphaFoldDB" id="A0A0C2WR19"/>
<accession>A0A0C2WR19</accession>
<dbReference type="Proteomes" id="UP000054097">
    <property type="component" value="Unassembled WGS sequence"/>
</dbReference>
<sequence>IFAAVLTAIIIETKRLLQEDVPAVMLEVLITLTNNFANGTHQSFTKEPFVAPHDAVVINCLLFASLGVSLAAALTSVIALQWVADYDSAIARGGGSPQDEAKRRQLLFGGILFWRMSEIIAALPLLLYGAVILFFAGSIQWVWVVHPTV</sequence>
<keyword evidence="1" id="KW-0812">Transmembrane</keyword>
<reference evidence="3 4" key="1">
    <citation type="submission" date="2014-04" db="EMBL/GenBank/DDBJ databases">
        <authorList>
            <consortium name="DOE Joint Genome Institute"/>
            <person name="Kuo A."/>
            <person name="Zuccaro A."/>
            <person name="Kohler A."/>
            <person name="Nagy L.G."/>
            <person name="Floudas D."/>
            <person name="Copeland A."/>
            <person name="Barry K.W."/>
            <person name="Cichocki N."/>
            <person name="Veneault-Fourrey C."/>
            <person name="LaButti K."/>
            <person name="Lindquist E.A."/>
            <person name="Lipzen A."/>
            <person name="Lundell T."/>
            <person name="Morin E."/>
            <person name="Murat C."/>
            <person name="Sun H."/>
            <person name="Tunlid A."/>
            <person name="Henrissat B."/>
            <person name="Grigoriev I.V."/>
            <person name="Hibbett D.S."/>
            <person name="Martin F."/>
            <person name="Nordberg H.P."/>
            <person name="Cantor M.N."/>
            <person name="Hua S.X."/>
        </authorList>
    </citation>
    <scope>NUCLEOTIDE SEQUENCE [LARGE SCALE GENOMIC DNA]</scope>
    <source>
        <strain evidence="3 4">MAFF 305830</strain>
    </source>
</reference>
<keyword evidence="4" id="KW-1185">Reference proteome</keyword>
<feature type="non-terminal residue" evidence="3">
    <location>
        <position position="149"/>
    </location>
</feature>
<evidence type="ECO:0000259" key="2">
    <source>
        <dbReference type="Pfam" id="PF20153"/>
    </source>
</evidence>
<keyword evidence="1" id="KW-1133">Transmembrane helix</keyword>